<dbReference type="Pfam" id="PF00635">
    <property type="entry name" value="Motile_Sperm"/>
    <property type="match status" value="1"/>
</dbReference>
<dbReference type="STRING" id="31234.E3N9N4"/>
<dbReference type="eggNOG" id="ENOG502RXF6">
    <property type="taxonomic scope" value="Eukaryota"/>
</dbReference>
<evidence type="ECO:0000256" key="1">
    <source>
        <dbReference type="ARBA" id="ARBA00004245"/>
    </source>
</evidence>
<evidence type="ECO:0000259" key="8">
    <source>
        <dbReference type="PROSITE" id="PS50202"/>
    </source>
</evidence>
<dbReference type="GO" id="GO:0005856">
    <property type="term" value="C:cytoskeleton"/>
    <property type="evidence" value="ECO:0007669"/>
    <property type="project" value="UniProtKB-SubCell"/>
</dbReference>
<dbReference type="Gene3D" id="2.60.40.10">
    <property type="entry name" value="Immunoglobulins"/>
    <property type="match status" value="1"/>
</dbReference>
<evidence type="ECO:0000256" key="7">
    <source>
        <dbReference type="RuleBase" id="RU003425"/>
    </source>
</evidence>
<reference evidence="9" key="1">
    <citation type="submission" date="2007-07" db="EMBL/GenBank/DDBJ databases">
        <title>PCAP assembly of the Caenorhabditis remanei genome.</title>
        <authorList>
            <consortium name="The Caenorhabditis remanei Sequencing Consortium"/>
            <person name="Wilson R.K."/>
        </authorList>
    </citation>
    <scope>NUCLEOTIDE SEQUENCE [LARGE SCALE GENOMIC DNA]</scope>
    <source>
        <strain evidence="9">PB4641</strain>
    </source>
</reference>
<comment type="function">
    <text evidence="5 7">Central component in molecular interactions underlying sperm crawling. Forms an extensive filament system that extends from sperm villipoda, along the leading edge of the pseudopod.</text>
</comment>
<dbReference type="PANTHER" id="PTHR22920">
    <property type="entry name" value="MAJOR SPERM PROTEIN"/>
    <property type="match status" value="1"/>
</dbReference>
<dbReference type="HOGENOM" id="CLU_120664_0_1_1"/>
<dbReference type="PROSITE" id="PS50202">
    <property type="entry name" value="MSP"/>
    <property type="match status" value="1"/>
</dbReference>
<protein>
    <recommendedName>
        <fullName evidence="7">Major sperm protein</fullName>
    </recommendedName>
</protein>
<dbReference type="OrthoDB" id="5918453at2759"/>
<keyword evidence="10" id="KW-1185">Reference proteome</keyword>
<gene>
    <name evidence="9" type="primary">Cre-msp-33</name>
    <name evidence="9" type="ORF">CRE_01266</name>
</gene>
<evidence type="ECO:0000256" key="2">
    <source>
        <dbReference type="ARBA" id="ARBA00022490"/>
    </source>
</evidence>
<dbReference type="InterPro" id="IPR051155">
    <property type="entry name" value="Nematode_MSP"/>
</dbReference>
<evidence type="ECO:0000313" key="9">
    <source>
        <dbReference type="EMBL" id="EFO90401.1"/>
    </source>
</evidence>
<comment type="subcellular location">
    <subcellularLocation>
        <location evidence="6">Cell projection</location>
        <location evidence="6">Pseudopodium</location>
    </subcellularLocation>
    <subcellularLocation>
        <location evidence="1">Cytoplasm</location>
        <location evidence="1">Cytoskeleton</location>
    </subcellularLocation>
</comment>
<proteinExistence type="predicted"/>
<organism evidence="10">
    <name type="scientific">Caenorhabditis remanei</name>
    <name type="common">Caenorhabditis vulgaris</name>
    <dbReference type="NCBI Taxonomy" id="31234"/>
    <lineage>
        <taxon>Eukaryota</taxon>
        <taxon>Metazoa</taxon>
        <taxon>Ecdysozoa</taxon>
        <taxon>Nematoda</taxon>
        <taxon>Chromadorea</taxon>
        <taxon>Rhabditida</taxon>
        <taxon>Rhabditina</taxon>
        <taxon>Rhabditomorpha</taxon>
        <taxon>Rhabditoidea</taxon>
        <taxon>Rhabditidae</taxon>
        <taxon>Peloderinae</taxon>
        <taxon>Caenorhabditis</taxon>
    </lineage>
</organism>
<keyword evidence="3 7" id="KW-0206">Cytoskeleton</keyword>
<evidence type="ECO:0000313" key="10">
    <source>
        <dbReference type="Proteomes" id="UP000008281"/>
    </source>
</evidence>
<accession>E3N9N4</accession>
<sequence>MFDFPLFHHLPPRRPPARCNLTDRPWEVLLNWVALLKQYGFYLKKKKIDGAKKNALAQSVPPGDIETQPATKIVFKGPYNEESTYHQRIKVINSSARRIAYCIKTTKRLRVNAPCGVIDPKEEVILVVSFIKIFGQDDHITVEWTNTPDGAGEFRREWFQGDGLVRRNNLPIEFDLSL</sequence>
<dbReference type="SUPFAM" id="SSF49354">
    <property type="entry name" value="PapD-like"/>
    <property type="match status" value="1"/>
</dbReference>
<dbReference type="AlphaFoldDB" id="E3N9N4"/>
<evidence type="ECO:0000256" key="3">
    <source>
        <dbReference type="ARBA" id="ARBA00023212"/>
    </source>
</evidence>
<keyword evidence="2" id="KW-0963">Cytoplasm</keyword>
<evidence type="ECO:0000256" key="4">
    <source>
        <dbReference type="ARBA" id="ARBA00023273"/>
    </source>
</evidence>
<keyword evidence="4" id="KW-0966">Cell projection</keyword>
<dbReference type="InterPro" id="IPR000535">
    <property type="entry name" value="MSP_dom"/>
</dbReference>
<dbReference type="PANTHER" id="PTHR22920:SF7">
    <property type="entry name" value="MSP DOMAIN-CONTAINING PROTEIN-RELATED"/>
    <property type="match status" value="1"/>
</dbReference>
<dbReference type="InParanoid" id="E3N9N4"/>
<evidence type="ECO:0000256" key="5">
    <source>
        <dbReference type="ARBA" id="ARBA00037744"/>
    </source>
</evidence>
<evidence type="ECO:0000256" key="6">
    <source>
        <dbReference type="ARBA" id="ARBA00037818"/>
    </source>
</evidence>
<dbReference type="InterPro" id="IPR013783">
    <property type="entry name" value="Ig-like_fold"/>
</dbReference>
<dbReference type="EMBL" id="DS268567">
    <property type="protein sequence ID" value="EFO90401.1"/>
    <property type="molecule type" value="Genomic_DNA"/>
</dbReference>
<dbReference type="InterPro" id="IPR008962">
    <property type="entry name" value="PapD-like_sf"/>
</dbReference>
<dbReference type="GO" id="GO:0031143">
    <property type="term" value="C:pseudopodium"/>
    <property type="evidence" value="ECO:0007669"/>
    <property type="project" value="UniProtKB-SubCell"/>
</dbReference>
<name>E3N9N4_CAERE</name>
<dbReference type="Proteomes" id="UP000008281">
    <property type="component" value="Unassembled WGS sequence"/>
</dbReference>
<feature type="domain" description="MSP" evidence="8">
    <location>
        <begin position="64"/>
        <end position="175"/>
    </location>
</feature>